<gene>
    <name evidence="2" type="ORF">FD51_GL001885</name>
</gene>
<name>A0A0R1EL79_LACZE</name>
<feature type="compositionally biased region" description="Basic and acidic residues" evidence="1">
    <location>
        <begin position="127"/>
        <end position="136"/>
    </location>
</feature>
<organism evidence="2 3">
    <name type="scientific">Lacticaseibacillus zeae DSM 20178 = KCTC 3804</name>
    <dbReference type="NCBI Taxonomy" id="1423816"/>
    <lineage>
        <taxon>Bacteria</taxon>
        <taxon>Bacillati</taxon>
        <taxon>Bacillota</taxon>
        <taxon>Bacilli</taxon>
        <taxon>Lactobacillales</taxon>
        <taxon>Lactobacillaceae</taxon>
        <taxon>Lacticaseibacillus</taxon>
    </lineage>
</organism>
<evidence type="ECO:0008006" key="4">
    <source>
        <dbReference type="Google" id="ProtNLM"/>
    </source>
</evidence>
<proteinExistence type="predicted"/>
<feature type="compositionally biased region" description="Basic and acidic residues" evidence="1">
    <location>
        <begin position="53"/>
        <end position="70"/>
    </location>
</feature>
<feature type="compositionally biased region" description="Polar residues" evidence="1">
    <location>
        <begin position="137"/>
        <end position="161"/>
    </location>
</feature>
<dbReference type="AlphaFoldDB" id="A0A0R1EL79"/>
<sequence>MEDKMKKAWVYGLAAMLGLGVSTVIGNQALTFAASAPPVAVQASAPSCSSTQPKEDSVKTTQDATEKTTDDQQPVITVAGTDETTDSKENSKSSVVPSDSQDDKKSSASTEAISGVSVPSSKVSEASADKPSKVSEKTVSSTPTIKTEQEVNSLVSQSVTKPTAEEQKEQAVVAAAQAATHDHDKGGQSLPVVSSGINHFATPTSKQKHPRNAVELIWQALIDTFSQRQQCPSDVSDQLVVHEPTDNQGIVKTSLAFMTKELHKAFSVKSLAQSFQKDILTPANRTIKDVIGLLNQVLLKDLINTDYR</sequence>
<dbReference type="PATRIC" id="fig|1423816.3.peg.1958"/>
<accession>A0A0R1EL79</accession>
<evidence type="ECO:0000313" key="3">
    <source>
        <dbReference type="Proteomes" id="UP000051984"/>
    </source>
</evidence>
<feature type="region of interest" description="Disordered" evidence="1">
    <location>
        <begin position="43"/>
        <end position="170"/>
    </location>
</feature>
<protein>
    <recommendedName>
        <fullName evidence="4">FliK family flagellar hook-length control protein</fullName>
    </recommendedName>
</protein>
<reference evidence="2 3" key="1">
    <citation type="journal article" date="2015" name="Genome Announc.">
        <title>Expanding the biotechnology potential of lactobacilli through comparative genomics of 213 strains and associated genera.</title>
        <authorList>
            <person name="Sun Z."/>
            <person name="Harris H.M."/>
            <person name="McCann A."/>
            <person name="Guo C."/>
            <person name="Argimon S."/>
            <person name="Zhang W."/>
            <person name="Yang X."/>
            <person name="Jeffery I.B."/>
            <person name="Cooney J.C."/>
            <person name="Kagawa T.F."/>
            <person name="Liu W."/>
            <person name="Song Y."/>
            <person name="Salvetti E."/>
            <person name="Wrobel A."/>
            <person name="Rasinkangas P."/>
            <person name="Parkhill J."/>
            <person name="Rea M.C."/>
            <person name="O'Sullivan O."/>
            <person name="Ritari J."/>
            <person name="Douillard F.P."/>
            <person name="Paul Ross R."/>
            <person name="Yang R."/>
            <person name="Briner A.E."/>
            <person name="Felis G.E."/>
            <person name="de Vos W.M."/>
            <person name="Barrangou R."/>
            <person name="Klaenhammer T.R."/>
            <person name="Caufield P.W."/>
            <person name="Cui Y."/>
            <person name="Zhang H."/>
            <person name="O'Toole P.W."/>
        </authorList>
    </citation>
    <scope>NUCLEOTIDE SEQUENCE [LARGE SCALE GENOMIC DNA]</scope>
    <source>
        <strain evidence="2 3">DSM 20178</strain>
    </source>
</reference>
<dbReference type="EMBL" id="AZCT01000024">
    <property type="protein sequence ID" value="KRK10204.1"/>
    <property type="molecule type" value="Genomic_DNA"/>
</dbReference>
<dbReference type="eggNOG" id="ENOG5030B62">
    <property type="taxonomic scope" value="Bacteria"/>
</dbReference>
<dbReference type="Proteomes" id="UP000051984">
    <property type="component" value="Unassembled WGS sequence"/>
</dbReference>
<comment type="caution">
    <text evidence="2">The sequence shown here is derived from an EMBL/GenBank/DDBJ whole genome shotgun (WGS) entry which is preliminary data.</text>
</comment>
<evidence type="ECO:0000256" key="1">
    <source>
        <dbReference type="SAM" id="MobiDB-lite"/>
    </source>
</evidence>
<evidence type="ECO:0000313" key="2">
    <source>
        <dbReference type="EMBL" id="KRK10204.1"/>
    </source>
</evidence>